<dbReference type="InterPro" id="IPR040233">
    <property type="entry name" value="CCD97-like_C"/>
</dbReference>
<gene>
    <name evidence="3" type="ORF">LTR97_000427</name>
</gene>
<dbReference type="PANTHER" id="PTHR31840">
    <property type="entry name" value="COILED-COIL DOMAIN-CONTAINING PROTEIN 97"/>
    <property type="match status" value="1"/>
</dbReference>
<dbReference type="AlphaFoldDB" id="A0AAN7WCS9"/>
<evidence type="ECO:0000313" key="4">
    <source>
        <dbReference type="Proteomes" id="UP001310594"/>
    </source>
</evidence>
<feature type="region of interest" description="Disordered" evidence="1">
    <location>
        <begin position="1"/>
        <end position="35"/>
    </location>
</feature>
<name>A0AAN7WCS9_9PEZI</name>
<accession>A0AAN7WCS9</accession>
<evidence type="ECO:0000313" key="3">
    <source>
        <dbReference type="EMBL" id="KAK5707888.1"/>
    </source>
</evidence>
<dbReference type="Pfam" id="PF09747">
    <property type="entry name" value="CCD97-like_C"/>
    <property type="match status" value="2"/>
</dbReference>
<feature type="compositionally biased region" description="Basic and acidic residues" evidence="1">
    <location>
        <begin position="19"/>
        <end position="35"/>
    </location>
</feature>
<evidence type="ECO:0000256" key="1">
    <source>
        <dbReference type="SAM" id="MobiDB-lite"/>
    </source>
</evidence>
<proteinExistence type="predicted"/>
<organism evidence="3 4">
    <name type="scientific">Elasticomyces elasticus</name>
    <dbReference type="NCBI Taxonomy" id="574655"/>
    <lineage>
        <taxon>Eukaryota</taxon>
        <taxon>Fungi</taxon>
        <taxon>Dikarya</taxon>
        <taxon>Ascomycota</taxon>
        <taxon>Pezizomycotina</taxon>
        <taxon>Dothideomycetes</taxon>
        <taxon>Dothideomycetidae</taxon>
        <taxon>Mycosphaerellales</taxon>
        <taxon>Teratosphaeriaceae</taxon>
        <taxon>Elasticomyces</taxon>
    </lineage>
</organism>
<dbReference type="EMBL" id="JAVRQU010000001">
    <property type="protein sequence ID" value="KAK5707888.1"/>
    <property type="molecule type" value="Genomic_DNA"/>
</dbReference>
<sequence>MPHFANGTSVAKSEQLSLRTRDGVPDVAQHEDRTRVKNRRKRYLDLHPEYTAGSNLELAAPLLYDRLVRRFQSATEREKEVRERGYAGNLEADLLRSEAKLAALKQPDPNEAIAYQRASDGSITGVEADGDERAASREEGRARWVEHMRQRFLRGEDDDFEYATVDENDMYDDRSEEDQRQLEDYLAKQDEEFVGEGKPIGETGVQDF</sequence>
<comment type="caution">
    <text evidence="3">The sequence shown here is derived from an EMBL/GenBank/DDBJ whole genome shotgun (WGS) entry which is preliminary data.</text>
</comment>
<dbReference type="InterPro" id="IPR018613">
    <property type="entry name" value="Ccdc97-like"/>
</dbReference>
<protein>
    <recommendedName>
        <fullName evidence="2">CCD97-like C-terminal domain-containing protein</fullName>
    </recommendedName>
</protein>
<dbReference type="Proteomes" id="UP001310594">
    <property type="component" value="Unassembled WGS sequence"/>
</dbReference>
<feature type="domain" description="CCD97-like C-terminal" evidence="2">
    <location>
        <begin position="38"/>
        <end position="107"/>
    </location>
</feature>
<feature type="compositionally biased region" description="Polar residues" evidence="1">
    <location>
        <begin position="1"/>
        <end position="18"/>
    </location>
</feature>
<feature type="domain" description="CCD97-like C-terminal" evidence="2">
    <location>
        <begin position="133"/>
        <end position="185"/>
    </location>
</feature>
<reference evidence="3" key="1">
    <citation type="submission" date="2023-08" db="EMBL/GenBank/DDBJ databases">
        <title>Black Yeasts Isolated from many extreme environments.</title>
        <authorList>
            <person name="Coleine C."/>
            <person name="Stajich J.E."/>
            <person name="Selbmann L."/>
        </authorList>
    </citation>
    <scope>NUCLEOTIDE SEQUENCE</scope>
    <source>
        <strain evidence="3">CCFEE 5810</strain>
    </source>
</reference>
<evidence type="ECO:0000259" key="2">
    <source>
        <dbReference type="Pfam" id="PF09747"/>
    </source>
</evidence>
<dbReference type="PANTHER" id="PTHR31840:SF1">
    <property type="entry name" value="COILED-COIL DOMAIN-CONTAINING PROTEIN 97"/>
    <property type="match status" value="1"/>
</dbReference>